<gene>
    <name evidence="1" type="ORF">SAMN05421747_12236</name>
</gene>
<organism evidence="1 2">
    <name type="scientific">Parapedobacter composti</name>
    <dbReference type="NCBI Taxonomy" id="623281"/>
    <lineage>
        <taxon>Bacteria</taxon>
        <taxon>Pseudomonadati</taxon>
        <taxon>Bacteroidota</taxon>
        <taxon>Sphingobacteriia</taxon>
        <taxon>Sphingobacteriales</taxon>
        <taxon>Sphingobacteriaceae</taxon>
        <taxon>Parapedobacter</taxon>
    </lineage>
</organism>
<accession>A0A1I1LMJ2</accession>
<proteinExistence type="predicted"/>
<dbReference type="EMBL" id="FOLL01000022">
    <property type="protein sequence ID" value="SFC73782.1"/>
    <property type="molecule type" value="Genomic_DNA"/>
</dbReference>
<name>A0A1I1LMJ2_9SPHI</name>
<evidence type="ECO:0000313" key="2">
    <source>
        <dbReference type="Proteomes" id="UP000199577"/>
    </source>
</evidence>
<keyword evidence="2" id="KW-1185">Reference proteome</keyword>
<protein>
    <submittedName>
        <fullName evidence="1">Uncharacterized protein</fullName>
    </submittedName>
</protein>
<evidence type="ECO:0000313" key="1">
    <source>
        <dbReference type="EMBL" id="SFC73782.1"/>
    </source>
</evidence>
<dbReference type="PROSITE" id="PS51257">
    <property type="entry name" value="PROKAR_LIPOPROTEIN"/>
    <property type="match status" value="1"/>
</dbReference>
<sequence length="331" mass="36961">MPRHILIFWFITCISTMLGSCGKEDHIDGRSDYLIVSKTQDSEDLAIDVDVPIEGGRDTFYISSNRPFDIFFQTDDEEEWLVVERVEDLQNNITRLIVETKPLEGTFSRRSGILSLSSKANFLAAFVKIYQGHRVRFSENFAWLQYGSANPFDETRETLIKNWSAAQQSNGWTSTIPDGAAEAHCYGRNGHVKLGSESHGANLISPIIPGIEKDSILLLSFNAVSYIAPTGAPDANKLTVEILNGCIFEDGTNKRVIELGYFDHLSPMAATNMWEQSLHALSIKKPDTHVDVSTIQIRLTTGSGLSDAGNRVFVDNVHLYTVFQYGENMED</sequence>
<dbReference type="AlphaFoldDB" id="A0A1I1LMJ2"/>
<reference evidence="1 2" key="1">
    <citation type="submission" date="2016-10" db="EMBL/GenBank/DDBJ databases">
        <authorList>
            <person name="de Groot N.N."/>
        </authorList>
    </citation>
    <scope>NUCLEOTIDE SEQUENCE [LARGE SCALE GENOMIC DNA]</scope>
    <source>
        <strain evidence="1 2">DSM 22900</strain>
    </source>
</reference>
<dbReference type="Proteomes" id="UP000199577">
    <property type="component" value="Unassembled WGS sequence"/>
</dbReference>
<dbReference type="STRING" id="623281.SAMN05421747_12236"/>